<dbReference type="InParanoid" id="Q7RAU4"/>
<proteinExistence type="predicted"/>
<evidence type="ECO:0000313" key="1">
    <source>
        <dbReference type="EMBL" id="EAA18620.1"/>
    </source>
</evidence>
<sequence length="18" mass="2024">MLSCIIFPTFPVITILQS</sequence>
<comment type="caution">
    <text evidence="1">The sequence shown here is derived from an EMBL/GenBank/DDBJ whole genome shotgun (WGS) entry which is preliminary data.</text>
</comment>
<dbReference type="PaxDb" id="73239-Q7RAU4"/>
<organism evidence="1 2">
    <name type="scientific">Plasmodium yoelii yoelii</name>
    <dbReference type="NCBI Taxonomy" id="73239"/>
    <lineage>
        <taxon>Eukaryota</taxon>
        <taxon>Sar</taxon>
        <taxon>Alveolata</taxon>
        <taxon>Apicomplexa</taxon>
        <taxon>Aconoidasida</taxon>
        <taxon>Haemosporida</taxon>
        <taxon>Plasmodiidae</taxon>
        <taxon>Plasmodium</taxon>
        <taxon>Plasmodium (Vinckeia)</taxon>
    </lineage>
</organism>
<dbReference type="AlphaFoldDB" id="Q7RAU4"/>
<evidence type="ECO:0000313" key="2">
    <source>
        <dbReference type="Proteomes" id="UP000008553"/>
    </source>
</evidence>
<gene>
    <name evidence="1" type="ORF">PY06405</name>
</gene>
<name>Q7RAU4_PLAYO</name>
<dbReference type="EMBL" id="AABL01002164">
    <property type="protein sequence ID" value="EAA18620.1"/>
    <property type="molecule type" value="Genomic_DNA"/>
</dbReference>
<protein>
    <submittedName>
        <fullName evidence="1">Uncharacterized protein</fullName>
    </submittedName>
</protein>
<dbReference type="Proteomes" id="UP000008553">
    <property type="component" value="Unassembled WGS sequence"/>
</dbReference>
<reference evidence="1 2" key="1">
    <citation type="journal article" date="2002" name="Nature">
        <title>Genome sequence and comparative analysis of the model rodent malaria parasite Plasmodium yoelii yoelii.</title>
        <authorList>
            <person name="Carlton J.M."/>
            <person name="Angiuoli S.V."/>
            <person name="Suh B.B."/>
            <person name="Kooij T.W."/>
            <person name="Pertea M."/>
            <person name="Silva J.C."/>
            <person name="Ermolaeva M.D."/>
            <person name="Allen J.E."/>
            <person name="Selengut J.D."/>
            <person name="Koo H.L."/>
            <person name="Peterson J.D."/>
            <person name="Pop M."/>
            <person name="Kosack D.S."/>
            <person name="Shumway M.F."/>
            <person name="Bidwell S.L."/>
            <person name="Shallom S.J."/>
            <person name="van Aken S.E."/>
            <person name="Riedmuller S.B."/>
            <person name="Feldblyum T.V."/>
            <person name="Cho J.K."/>
            <person name="Quackenbush J."/>
            <person name="Sedegah M."/>
            <person name="Shoaibi A."/>
            <person name="Cummings L.M."/>
            <person name="Florens L."/>
            <person name="Yates J.R."/>
            <person name="Raine J.D."/>
            <person name="Sinden R.E."/>
            <person name="Harris M.A."/>
            <person name="Cunningham D.A."/>
            <person name="Preiser P.R."/>
            <person name="Bergman L.W."/>
            <person name="Vaidya A.B."/>
            <person name="van Lin L.H."/>
            <person name="Janse C.J."/>
            <person name="Waters A.P."/>
            <person name="Smith H.O."/>
            <person name="White O.R."/>
            <person name="Salzberg S.L."/>
            <person name="Venter J.C."/>
            <person name="Fraser C.M."/>
            <person name="Hoffman S.L."/>
            <person name="Gardner M.J."/>
            <person name="Carucci D.J."/>
        </authorList>
    </citation>
    <scope>NUCLEOTIDE SEQUENCE [LARGE SCALE GENOMIC DNA]</scope>
    <source>
        <strain evidence="1 2">17XNL</strain>
    </source>
</reference>
<accession>Q7RAU4</accession>
<keyword evidence="2" id="KW-1185">Reference proteome</keyword>